<sequence length="111" mass="11917">MQLSALLSVLLTTLVAAEPCTSTAPNKPTPLPELCTRICASSPIQDCGRGWYSKQQGACWACCKKADLPVPLPSPKPERCTRICAAEEITSCPQGWYSKQQGGCWSCCHSA</sequence>
<name>A0A9P4WI49_9PLEO</name>
<reference evidence="2" key="1">
    <citation type="submission" date="2019-04" db="EMBL/GenBank/DDBJ databases">
        <title>Sequencing of skin fungus with MAO and IRED activity.</title>
        <authorList>
            <person name="Marsaioli A.J."/>
            <person name="Bonatto J.M.C."/>
            <person name="Reis Junior O."/>
        </authorList>
    </citation>
    <scope>NUCLEOTIDE SEQUENCE</scope>
    <source>
        <strain evidence="2">28M1</strain>
    </source>
</reference>
<dbReference type="OrthoDB" id="3800029at2759"/>
<evidence type="ECO:0000313" key="2">
    <source>
        <dbReference type="EMBL" id="KAF3032974.1"/>
    </source>
</evidence>
<protein>
    <submittedName>
        <fullName evidence="2">Uncharacterized protein</fullName>
    </submittedName>
</protein>
<keyword evidence="1" id="KW-0732">Signal</keyword>
<evidence type="ECO:0000313" key="3">
    <source>
        <dbReference type="Proteomes" id="UP000758155"/>
    </source>
</evidence>
<accession>A0A9P4WI49</accession>
<feature type="chain" id="PRO_5040346929" evidence="1">
    <location>
        <begin position="18"/>
        <end position="111"/>
    </location>
</feature>
<evidence type="ECO:0000256" key="1">
    <source>
        <dbReference type="SAM" id="SignalP"/>
    </source>
</evidence>
<dbReference type="Proteomes" id="UP000758155">
    <property type="component" value="Unassembled WGS sequence"/>
</dbReference>
<gene>
    <name evidence="2" type="ORF">E8E12_002432</name>
</gene>
<keyword evidence="3" id="KW-1185">Reference proteome</keyword>
<dbReference type="EMBL" id="SWKV01000089">
    <property type="protein sequence ID" value="KAF3032974.1"/>
    <property type="molecule type" value="Genomic_DNA"/>
</dbReference>
<organism evidence="2 3">
    <name type="scientific">Didymella heteroderae</name>
    <dbReference type="NCBI Taxonomy" id="1769908"/>
    <lineage>
        <taxon>Eukaryota</taxon>
        <taxon>Fungi</taxon>
        <taxon>Dikarya</taxon>
        <taxon>Ascomycota</taxon>
        <taxon>Pezizomycotina</taxon>
        <taxon>Dothideomycetes</taxon>
        <taxon>Pleosporomycetidae</taxon>
        <taxon>Pleosporales</taxon>
        <taxon>Pleosporineae</taxon>
        <taxon>Didymellaceae</taxon>
        <taxon>Didymella</taxon>
    </lineage>
</organism>
<dbReference type="AlphaFoldDB" id="A0A9P4WI49"/>
<comment type="caution">
    <text evidence="2">The sequence shown here is derived from an EMBL/GenBank/DDBJ whole genome shotgun (WGS) entry which is preliminary data.</text>
</comment>
<proteinExistence type="predicted"/>
<feature type="signal peptide" evidence="1">
    <location>
        <begin position="1"/>
        <end position="17"/>
    </location>
</feature>